<dbReference type="EMBL" id="JACJSI010000147">
    <property type="protein sequence ID" value="MBD2534264.1"/>
    <property type="molecule type" value="Genomic_DNA"/>
</dbReference>
<accession>A0ABR8DXV3</accession>
<dbReference type="RefSeq" id="WP_190944773.1">
    <property type="nucleotide sequence ID" value="NZ_JACJSI010000147.1"/>
</dbReference>
<gene>
    <name evidence="1" type="ORF">H6G97_33980</name>
</gene>
<sequence length="47" mass="5370">MTRALAEDDHLNESDKDLCLHSRANFYLSHELLAEVEALSILMKLVN</sequence>
<reference evidence="1 2" key="1">
    <citation type="journal article" date="2020" name="ISME J.">
        <title>Comparative genomics reveals insights into cyanobacterial evolution and habitat adaptation.</title>
        <authorList>
            <person name="Chen M.Y."/>
            <person name="Teng W.K."/>
            <person name="Zhao L."/>
            <person name="Hu C.X."/>
            <person name="Zhou Y.K."/>
            <person name="Han B.P."/>
            <person name="Song L.R."/>
            <person name="Shu W.S."/>
        </authorList>
    </citation>
    <scope>NUCLEOTIDE SEQUENCE [LARGE SCALE GENOMIC DNA]</scope>
    <source>
        <strain evidence="1 2">FACHB-838</strain>
    </source>
</reference>
<organism evidence="1 2">
    <name type="scientific">Nostoc flagelliforme FACHB-838</name>
    <dbReference type="NCBI Taxonomy" id="2692904"/>
    <lineage>
        <taxon>Bacteria</taxon>
        <taxon>Bacillati</taxon>
        <taxon>Cyanobacteriota</taxon>
        <taxon>Cyanophyceae</taxon>
        <taxon>Nostocales</taxon>
        <taxon>Nostocaceae</taxon>
        <taxon>Nostoc</taxon>
    </lineage>
</organism>
<proteinExistence type="predicted"/>
<name>A0ABR8DXV3_9NOSO</name>
<evidence type="ECO:0000313" key="2">
    <source>
        <dbReference type="Proteomes" id="UP000623440"/>
    </source>
</evidence>
<comment type="caution">
    <text evidence="1">The sequence shown here is derived from an EMBL/GenBank/DDBJ whole genome shotgun (WGS) entry which is preliminary data.</text>
</comment>
<evidence type="ECO:0000313" key="1">
    <source>
        <dbReference type="EMBL" id="MBD2534264.1"/>
    </source>
</evidence>
<protein>
    <submittedName>
        <fullName evidence="1">Uncharacterized protein</fullName>
    </submittedName>
</protein>
<dbReference type="Proteomes" id="UP000623440">
    <property type="component" value="Unassembled WGS sequence"/>
</dbReference>
<keyword evidence="2" id="KW-1185">Reference proteome</keyword>